<organism evidence="2 3">
    <name type="scientific">Thermoanaerobacter uzonensis DSM 18761</name>
    <dbReference type="NCBI Taxonomy" id="1123369"/>
    <lineage>
        <taxon>Bacteria</taxon>
        <taxon>Bacillati</taxon>
        <taxon>Bacillota</taxon>
        <taxon>Clostridia</taxon>
        <taxon>Thermoanaerobacterales</taxon>
        <taxon>Thermoanaerobacteraceae</taxon>
        <taxon>Thermoanaerobacter</taxon>
    </lineage>
</organism>
<proteinExistence type="predicted"/>
<evidence type="ECO:0000313" key="2">
    <source>
        <dbReference type="EMBL" id="SHF14031.1"/>
    </source>
</evidence>
<keyword evidence="1" id="KW-1133">Transmembrane helix</keyword>
<evidence type="ECO:0000313" key="3">
    <source>
        <dbReference type="Proteomes" id="UP000184127"/>
    </source>
</evidence>
<dbReference type="EMBL" id="FQUR01000015">
    <property type="protein sequence ID" value="SHF14031.1"/>
    <property type="molecule type" value="Genomic_DNA"/>
</dbReference>
<gene>
    <name evidence="2" type="ORF">SAMN02745195_01941</name>
</gene>
<keyword evidence="1" id="KW-0472">Membrane</keyword>
<dbReference type="Proteomes" id="UP000184127">
    <property type="component" value="Unassembled WGS sequence"/>
</dbReference>
<reference evidence="3" key="1">
    <citation type="submission" date="2016-11" db="EMBL/GenBank/DDBJ databases">
        <authorList>
            <person name="Varghese N."/>
            <person name="Submissions S."/>
        </authorList>
    </citation>
    <scope>NUCLEOTIDE SEQUENCE [LARGE SCALE GENOMIC DNA]</scope>
    <source>
        <strain evidence="3">DSM 18761</strain>
    </source>
</reference>
<dbReference type="RefSeq" id="WP_200773875.1">
    <property type="nucleotide sequence ID" value="NZ_FQUR01000015.1"/>
</dbReference>
<name>A0A1M4Z7M8_9THEO</name>
<feature type="transmembrane region" description="Helical" evidence="1">
    <location>
        <begin position="28"/>
        <end position="51"/>
    </location>
</feature>
<sequence>MVHENCWQKGLNSIARYKELDNKDFAEYYLIGTMLSMLIALFGGLLIKAILKI</sequence>
<accession>A0A1M4Z7M8</accession>
<protein>
    <submittedName>
        <fullName evidence="2">Uncharacterized protein</fullName>
    </submittedName>
</protein>
<keyword evidence="3" id="KW-1185">Reference proteome</keyword>
<dbReference type="AlphaFoldDB" id="A0A1M4Z7M8"/>
<keyword evidence="1" id="KW-0812">Transmembrane</keyword>
<evidence type="ECO:0000256" key="1">
    <source>
        <dbReference type="SAM" id="Phobius"/>
    </source>
</evidence>